<organism evidence="5 6">
    <name type="scientific">Undibacterium danionis</name>
    <dbReference type="NCBI Taxonomy" id="1812100"/>
    <lineage>
        <taxon>Bacteria</taxon>
        <taxon>Pseudomonadati</taxon>
        <taxon>Pseudomonadota</taxon>
        <taxon>Betaproteobacteria</taxon>
        <taxon>Burkholderiales</taxon>
        <taxon>Oxalobacteraceae</taxon>
        <taxon>Undibacterium</taxon>
    </lineage>
</organism>
<keyword evidence="3" id="KW-0067">ATP-binding</keyword>
<gene>
    <name evidence="5" type="primary">pxpB</name>
    <name evidence="5" type="ORF">ACFFJH_10380</name>
</gene>
<dbReference type="InterPro" id="IPR029000">
    <property type="entry name" value="Cyclophilin-like_dom_sf"/>
</dbReference>
<sequence>MSYYCLGERAVVMQARSDKIDLICQKKIWHVAQQMRDLGLCIDIVPGMNNLTAIFDPLRYSGEEILITLKDLFQRSKDQFQGGREVIIPVHYGGDAGPDLALVAEHCQLSVEDVVKQHCAANYVVYFLGFQPGFAYLGGLPDNLTTPRRAEPRLRVPAGSVGIGGRQTGIYPAASPGGWQLIGHTTLTLFDPQQNNPTLLQPGDTVRFVAEHIQLCQSDE</sequence>
<evidence type="ECO:0000256" key="3">
    <source>
        <dbReference type="ARBA" id="ARBA00022840"/>
    </source>
</evidence>
<dbReference type="SUPFAM" id="SSF160467">
    <property type="entry name" value="PH0987 N-terminal domain-like"/>
    <property type="match status" value="1"/>
</dbReference>
<accession>A0ABV6IF30</accession>
<keyword evidence="2 5" id="KW-0378">Hydrolase</keyword>
<reference evidence="5 6" key="1">
    <citation type="submission" date="2024-09" db="EMBL/GenBank/DDBJ databases">
        <authorList>
            <person name="Sun Q."/>
            <person name="Mori K."/>
        </authorList>
    </citation>
    <scope>NUCLEOTIDE SEQUENCE [LARGE SCALE GENOMIC DNA]</scope>
    <source>
        <strain evidence="5 6">CCM 8677</strain>
    </source>
</reference>
<dbReference type="Proteomes" id="UP001589844">
    <property type="component" value="Unassembled WGS sequence"/>
</dbReference>
<dbReference type="Gene3D" id="2.40.100.10">
    <property type="entry name" value="Cyclophilin-like"/>
    <property type="match status" value="1"/>
</dbReference>
<evidence type="ECO:0000256" key="2">
    <source>
        <dbReference type="ARBA" id="ARBA00022801"/>
    </source>
</evidence>
<keyword evidence="1" id="KW-0547">Nucleotide-binding</keyword>
<evidence type="ECO:0000256" key="1">
    <source>
        <dbReference type="ARBA" id="ARBA00022741"/>
    </source>
</evidence>
<dbReference type="GO" id="GO:0017168">
    <property type="term" value="F:5-oxoprolinase (ATP-hydrolyzing) activity"/>
    <property type="evidence" value="ECO:0007669"/>
    <property type="project" value="UniProtKB-EC"/>
</dbReference>
<evidence type="ECO:0000313" key="6">
    <source>
        <dbReference type="Proteomes" id="UP001589844"/>
    </source>
</evidence>
<dbReference type="RefSeq" id="WP_390212243.1">
    <property type="nucleotide sequence ID" value="NZ_JBHLXJ010000009.1"/>
</dbReference>
<protein>
    <submittedName>
        <fullName evidence="5">5-oxoprolinase subunit PxpB</fullName>
        <ecNumber evidence="5">3.5.2.9</ecNumber>
    </submittedName>
</protein>
<dbReference type="Pfam" id="PF02682">
    <property type="entry name" value="CT_C_D"/>
    <property type="match status" value="1"/>
</dbReference>
<evidence type="ECO:0000313" key="5">
    <source>
        <dbReference type="EMBL" id="MFC0350213.1"/>
    </source>
</evidence>
<dbReference type="Gene3D" id="3.30.1360.40">
    <property type="match status" value="1"/>
</dbReference>
<proteinExistence type="predicted"/>
<dbReference type="EMBL" id="JBHLXJ010000009">
    <property type="protein sequence ID" value="MFC0350213.1"/>
    <property type="molecule type" value="Genomic_DNA"/>
</dbReference>
<dbReference type="InterPro" id="IPR010016">
    <property type="entry name" value="PxpB"/>
</dbReference>
<dbReference type="SUPFAM" id="SSF50891">
    <property type="entry name" value="Cyclophilin-like"/>
    <property type="match status" value="1"/>
</dbReference>
<comment type="caution">
    <text evidence="5">The sequence shown here is derived from an EMBL/GenBank/DDBJ whole genome shotgun (WGS) entry which is preliminary data.</text>
</comment>
<dbReference type="NCBIfam" id="TIGR00370">
    <property type="entry name" value="5-oxoprolinase subunit PxpB"/>
    <property type="match status" value="1"/>
</dbReference>
<evidence type="ECO:0000259" key="4">
    <source>
        <dbReference type="SMART" id="SM00796"/>
    </source>
</evidence>
<dbReference type="PANTHER" id="PTHR34698">
    <property type="entry name" value="5-OXOPROLINASE SUBUNIT B"/>
    <property type="match status" value="1"/>
</dbReference>
<dbReference type="PANTHER" id="PTHR34698:SF2">
    <property type="entry name" value="5-OXOPROLINASE SUBUNIT B"/>
    <property type="match status" value="1"/>
</dbReference>
<feature type="domain" description="Carboxyltransferase" evidence="4">
    <location>
        <begin position="1"/>
        <end position="200"/>
    </location>
</feature>
<name>A0ABV6IF30_9BURK</name>
<dbReference type="EC" id="3.5.2.9" evidence="5"/>
<dbReference type="SMART" id="SM00796">
    <property type="entry name" value="AHS1"/>
    <property type="match status" value="1"/>
</dbReference>
<dbReference type="InterPro" id="IPR003833">
    <property type="entry name" value="CT_C_D"/>
</dbReference>
<keyword evidence="6" id="KW-1185">Reference proteome</keyword>